<dbReference type="EMBL" id="CP097510">
    <property type="protein sequence ID" value="URE29771.1"/>
    <property type="molecule type" value="Genomic_DNA"/>
</dbReference>
<proteinExistence type="predicted"/>
<sequence length="161" mass="18036">WISAYKYRALTQKHPKLVPEEVNSSLSRMKISFVLVLIFGLITIFSNTSVEGEYIEHPSSFSRRGDKGKEDMVYDDKSVFGAGVGGKSNEGINNLGEMKGKDMGNPSLATNKAKSKNNGKDNYNKCDGDPVAQTQGMSMDTHHQISIDEYRRMYRNINKHP</sequence>
<reference evidence="3" key="1">
    <citation type="submission" date="2022-05" db="EMBL/GenBank/DDBJ databases">
        <title>The Musa troglodytarum L. genome provides insights into the mechanism of non-climacteric behaviour and enrichment of carotenoids.</title>
        <authorList>
            <person name="Wang J."/>
        </authorList>
    </citation>
    <scope>NUCLEOTIDE SEQUENCE</scope>
    <source>
        <tissue evidence="3">Leaf</tissue>
    </source>
</reference>
<feature type="region of interest" description="Disordered" evidence="1">
    <location>
        <begin position="94"/>
        <end position="125"/>
    </location>
</feature>
<dbReference type="Proteomes" id="UP001055439">
    <property type="component" value="Chromosome 8"/>
</dbReference>
<evidence type="ECO:0000313" key="4">
    <source>
        <dbReference type="Proteomes" id="UP001055439"/>
    </source>
</evidence>
<keyword evidence="4" id="KW-1185">Reference proteome</keyword>
<protein>
    <submittedName>
        <fullName evidence="3">Uncharacterized protein</fullName>
    </submittedName>
</protein>
<keyword evidence="2" id="KW-0812">Transmembrane</keyword>
<dbReference type="OrthoDB" id="10346942at2759"/>
<organism evidence="3 4">
    <name type="scientific">Musa troglodytarum</name>
    <name type="common">fe'i banana</name>
    <dbReference type="NCBI Taxonomy" id="320322"/>
    <lineage>
        <taxon>Eukaryota</taxon>
        <taxon>Viridiplantae</taxon>
        <taxon>Streptophyta</taxon>
        <taxon>Embryophyta</taxon>
        <taxon>Tracheophyta</taxon>
        <taxon>Spermatophyta</taxon>
        <taxon>Magnoliopsida</taxon>
        <taxon>Liliopsida</taxon>
        <taxon>Zingiberales</taxon>
        <taxon>Musaceae</taxon>
        <taxon>Musa</taxon>
    </lineage>
</organism>
<evidence type="ECO:0000256" key="1">
    <source>
        <dbReference type="SAM" id="MobiDB-lite"/>
    </source>
</evidence>
<keyword evidence="2" id="KW-0472">Membrane</keyword>
<dbReference type="AlphaFoldDB" id="A0A9E7H8N7"/>
<evidence type="ECO:0000256" key="2">
    <source>
        <dbReference type="SAM" id="Phobius"/>
    </source>
</evidence>
<evidence type="ECO:0000313" key="3">
    <source>
        <dbReference type="EMBL" id="URE29771.1"/>
    </source>
</evidence>
<feature type="non-terminal residue" evidence="3">
    <location>
        <position position="1"/>
    </location>
</feature>
<accession>A0A9E7H8N7</accession>
<keyword evidence="2" id="KW-1133">Transmembrane helix</keyword>
<name>A0A9E7H8N7_9LILI</name>
<gene>
    <name evidence="3" type="ORF">MUK42_18174</name>
</gene>
<feature type="transmembrane region" description="Helical" evidence="2">
    <location>
        <begin position="31"/>
        <end position="50"/>
    </location>
</feature>